<dbReference type="EMBL" id="VDEP01000272">
    <property type="protein sequence ID" value="KAA1115745.1"/>
    <property type="molecule type" value="Genomic_DNA"/>
</dbReference>
<reference evidence="4 5" key="1">
    <citation type="submission" date="2019-05" db="EMBL/GenBank/DDBJ databases">
        <title>Emergence of the Ug99 lineage of the wheat stem rust pathogen through somatic hybridization.</title>
        <authorList>
            <person name="Li F."/>
            <person name="Upadhyaya N.M."/>
            <person name="Sperschneider J."/>
            <person name="Matny O."/>
            <person name="Nguyen-Phuc H."/>
            <person name="Mago R."/>
            <person name="Raley C."/>
            <person name="Miller M.E."/>
            <person name="Silverstein K.A.T."/>
            <person name="Henningsen E."/>
            <person name="Hirsch C.D."/>
            <person name="Visser B."/>
            <person name="Pretorius Z.A."/>
            <person name="Steffenson B.J."/>
            <person name="Schwessinger B."/>
            <person name="Dodds P.N."/>
            <person name="Figueroa M."/>
        </authorList>
    </citation>
    <scope>NUCLEOTIDE SEQUENCE [LARGE SCALE GENOMIC DNA]</scope>
    <source>
        <strain evidence="2">21-0</strain>
        <strain evidence="3 5">Ug99</strain>
    </source>
</reference>
<feature type="transmembrane region" description="Helical" evidence="1">
    <location>
        <begin position="59"/>
        <end position="79"/>
    </location>
</feature>
<accession>A0A5B0QS48</accession>
<evidence type="ECO:0000313" key="5">
    <source>
        <dbReference type="Proteomes" id="UP000325313"/>
    </source>
</evidence>
<feature type="transmembrane region" description="Helical" evidence="1">
    <location>
        <begin position="31"/>
        <end position="52"/>
    </location>
</feature>
<comment type="caution">
    <text evidence="3">The sequence shown here is derived from an EMBL/GenBank/DDBJ whole genome shotgun (WGS) entry which is preliminary data.</text>
</comment>
<keyword evidence="1" id="KW-1133">Transmembrane helix</keyword>
<evidence type="ECO:0000256" key="1">
    <source>
        <dbReference type="SAM" id="Phobius"/>
    </source>
</evidence>
<gene>
    <name evidence="2" type="ORF">PGT21_018002</name>
    <name evidence="3" type="ORF">PGTUg99_050253</name>
</gene>
<evidence type="ECO:0000313" key="4">
    <source>
        <dbReference type="Proteomes" id="UP000324748"/>
    </source>
</evidence>
<protein>
    <submittedName>
        <fullName evidence="3">Uncharacterized protein</fullName>
    </submittedName>
</protein>
<dbReference type="Proteomes" id="UP000324748">
    <property type="component" value="Unassembled WGS sequence"/>
</dbReference>
<evidence type="ECO:0000313" key="2">
    <source>
        <dbReference type="EMBL" id="KAA1089430.1"/>
    </source>
</evidence>
<dbReference type="Proteomes" id="UP000325313">
    <property type="component" value="Unassembled WGS sequence"/>
</dbReference>
<feature type="transmembrane region" description="Helical" evidence="1">
    <location>
        <begin position="85"/>
        <end position="103"/>
    </location>
</feature>
<dbReference type="EMBL" id="VSWC01000093">
    <property type="protein sequence ID" value="KAA1089430.1"/>
    <property type="molecule type" value="Genomic_DNA"/>
</dbReference>
<keyword evidence="1" id="KW-0812">Transmembrane</keyword>
<proteinExistence type="predicted"/>
<dbReference type="AlphaFoldDB" id="A0A5B0QS48"/>
<sequence length="110" mass="12109">MTFLEETKPPQVIVSIAQSGGSMDGPPFSNWYFIILMGLAAFLIHLASSLLNTGTDTHLHLLNLMIDLVLFPVILLVLFDSNDINPFPTIIVAIVMCCVVLILKVNKNQI</sequence>
<name>A0A5B0QS48_PUCGR</name>
<evidence type="ECO:0000313" key="3">
    <source>
        <dbReference type="EMBL" id="KAA1115745.1"/>
    </source>
</evidence>
<keyword evidence="4" id="KW-1185">Reference proteome</keyword>
<organism evidence="3 5">
    <name type="scientific">Puccinia graminis f. sp. tritici</name>
    <dbReference type="NCBI Taxonomy" id="56615"/>
    <lineage>
        <taxon>Eukaryota</taxon>
        <taxon>Fungi</taxon>
        <taxon>Dikarya</taxon>
        <taxon>Basidiomycota</taxon>
        <taxon>Pucciniomycotina</taxon>
        <taxon>Pucciniomycetes</taxon>
        <taxon>Pucciniales</taxon>
        <taxon>Pucciniaceae</taxon>
        <taxon>Puccinia</taxon>
    </lineage>
</organism>
<keyword evidence="1" id="KW-0472">Membrane</keyword>